<sequence length="95" mass="11017">MTFAFPEFPEPAAIDADISWTAVFESYNQRLDDVYYIVTTREGVREVARFIVMVGLHWAGDDWRGPEFVRRLRQDIHEVAATGRTNTDYRGKTMS</sequence>
<keyword evidence="2" id="KW-1185">Reference proteome</keyword>
<dbReference type="EMBL" id="BLAD01000041">
    <property type="protein sequence ID" value="GER99856.1"/>
    <property type="molecule type" value="Genomic_DNA"/>
</dbReference>
<evidence type="ECO:0000313" key="1">
    <source>
        <dbReference type="EMBL" id="GER99856.1"/>
    </source>
</evidence>
<dbReference type="Proteomes" id="UP000334990">
    <property type="component" value="Unassembled WGS sequence"/>
</dbReference>
<gene>
    <name evidence="1" type="ORF">Acor_19200</name>
</gene>
<proteinExistence type="predicted"/>
<dbReference type="RefSeq" id="WP_155336218.1">
    <property type="nucleotide sequence ID" value="NZ_BAAABN010000020.1"/>
</dbReference>
<organism evidence="1 2">
    <name type="scientific">Acrocarpospora corrugata</name>
    <dbReference type="NCBI Taxonomy" id="35763"/>
    <lineage>
        <taxon>Bacteria</taxon>
        <taxon>Bacillati</taxon>
        <taxon>Actinomycetota</taxon>
        <taxon>Actinomycetes</taxon>
        <taxon>Streptosporangiales</taxon>
        <taxon>Streptosporangiaceae</taxon>
        <taxon>Acrocarpospora</taxon>
    </lineage>
</organism>
<evidence type="ECO:0000313" key="2">
    <source>
        <dbReference type="Proteomes" id="UP000334990"/>
    </source>
</evidence>
<reference evidence="1 2" key="1">
    <citation type="submission" date="2019-10" db="EMBL/GenBank/DDBJ databases">
        <title>Whole genome shotgun sequence of Acrocarpospora corrugata NBRC 13972.</title>
        <authorList>
            <person name="Ichikawa N."/>
            <person name="Kimura A."/>
            <person name="Kitahashi Y."/>
            <person name="Komaki H."/>
            <person name="Oguchi A."/>
        </authorList>
    </citation>
    <scope>NUCLEOTIDE SEQUENCE [LARGE SCALE GENOMIC DNA]</scope>
    <source>
        <strain evidence="1 2">NBRC 13972</strain>
    </source>
</reference>
<accession>A0A5M3VSV5</accession>
<protein>
    <submittedName>
        <fullName evidence="1">Uncharacterized protein</fullName>
    </submittedName>
</protein>
<dbReference type="AlphaFoldDB" id="A0A5M3VSV5"/>
<name>A0A5M3VSV5_9ACTN</name>
<comment type="caution">
    <text evidence="1">The sequence shown here is derived from an EMBL/GenBank/DDBJ whole genome shotgun (WGS) entry which is preliminary data.</text>
</comment>
<dbReference type="OrthoDB" id="3534538at2"/>